<comment type="caution">
    <text evidence="2">The sequence shown here is derived from an EMBL/GenBank/DDBJ whole genome shotgun (WGS) entry which is preliminary data.</text>
</comment>
<gene>
    <name evidence="2" type="ORF">TL16_g01245</name>
</gene>
<evidence type="ECO:0000313" key="3">
    <source>
        <dbReference type="Proteomes" id="UP001162640"/>
    </source>
</evidence>
<feature type="coiled-coil region" evidence="1">
    <location>
        <begin position="228"/>
        <end position="263"/>
    </location>
</feature>
<keyword evidence="1" id="KW-0175">Coiled coil</keyword>
<dbReference type="AlphaFoldDB" id="A0A9W6ZL63"/>
<evidence type="ECO:0000256" key="1">
    <source>
        <dbReference type="SAM" id="Coils"/>
    </source>
</evidence>
<accession>A0A9W6ZL63</accession>
<organism evidence="2 3">
    <name type="scientific">Triparma laevis f. inornata</name>
    <dbReference type="NCBI Taxonomy" id="1714386"/>
    <lineage>
        <taxon>Eukaryota</taxon>
        <taxon>Sar</taxon>
        <taxon>Stramenopiles</taxon>
        <taxon>Ochrophyta</taxon>
        <taxon>Bolidophyceae</taxon>
        <taxon>Parmales</taxon>
        <taxon>Triparmaceae</taxon>
        <taxon>Triparma</taxon>
    </lineage>
</organism>
<dbReference type="EMBL" id="BLQM01000027">
    <property type="protein sequence ID" value="GMH52509.1"/>
    <property type="molecule type" value="Genomic_DNA"/>
</dbReference>
<proteinExistence type="predicted"/>
<reference evidence="3" key="1">
    <citation type="journal article" date="2023" name="Commun. Biol.">
        <title>Genome analysis of Parmales, the sister group of diatoms, reveals the evolutionary specialization of diatoms from phago-mixotrophs to photoautotrophs.</title>
        <authorList>
            <person name="Ban H."/>
            <person name="Sato S."/>
            <person name="Yoshikawa S."/>
            <person name="Yamada K."/>
            <person name="Nakamura Y."/>
            <person name="Ichinomiya M."/>
            <person name="Sato N."/>
            <person name="Blanc-Mathieu R."/>
            <person name="Endo H."/>
            <person name="Kuwata A."/>
            <person name="Ogata H."/>
        </authorList>
    </citation>
    <scope>NUCLEOTIDE SEQUENCE [LARGE SCALE GENOMIC DNA]</scope>
</reference>
<protein>
    <submittedName>
        <fullName evidence="2">Uncharacterized protein</fullName>
    </submittedName>
</protein>
<evidence type="ECO:0000313" key="2">
    <source>
        <dbReference type="EMBL" id="GMH52509.1"/>
    </source>
</evidence>
<sequence length="461" mass="52486">MFTAASRSVGLLPSQGLMFDSYDGERKVSSKSSYYIPVDSIIRRQELAADYNSNWIDDAIDARSNRFTRLTGKQAVNLNTTIPSVLDHDEHWEWENVDEVSGKVSYLKGDFSPSIYDLVFQYLKLHQRDLHLLCYDNHVWRNGKGSWAGKFKDVGLDLVNGEIRVVNGARGYYGIVKGEAEENMGTASTLQSVSVRGDEALEDFLNGFNNRCSPLKLGHELKMDERLLQTVGEEKAVLRKEKKDKEAKRREEFKRRMRKMEGKQRDGKRKNKISQEKGYVGNLTGVVKLSRPQTRTFDNEMSWKVRNDYLIKKPNFVSPNHPTRSNWLREGRGEDEVKRIVDEQRINNLVERKGAMSLEEEENSLKAVRRESTFRMSRLRNGFQGGDVEKQGFAARRSSKVSWESDGGGRLGGGRAKFVNNSNFNVQFTPKYKAKPVGVGGRRLSVEGNLTGKTQVSAFFS</sequence>
<dbReference type="Proteomes" id="UP001162640">
    <property type="component" value="Unassembled WGS sequence"/>
</dbReference>
<name>A0A9W6ZL63_9STRA</name>